<feature type="compositionally biased region" description="Acidic residues" evidence="6">
    <location>
        <begin position="124"/>
        <end position="158"/>
    </location>
</feature>
<dbReference type="Pfam" id="PF00645">
    <property type="entry name" value="zf-PARP"/>
    <property type="match status" value="1"/>
</dbReference>
<dbReference type="GO" id="GO:0003677">
    <property type="term" value="F:DNA binding"/>
    <property type="evidence" value="ECO:0007669"/>
    <property type="project" value="InterPro"/>
</dbReference>
<evidence type="ECO:0000256" key="3">
    <source>
        <dbReference type="ARBA" id="ARBA00022771"/>
    </source>
</evidence>
<dbReference type="SUPFAM" id="SSF57716">
    <property type="entry name" value="Glucocorticoid receptor-like (DNA-binding domain)"/>
    <property type="match status" value="1"/>
</dbReference>
<dbReference type="GO" id="GO:0005634">
    <property type="term" value="C:nucleus"/>
    <property type="evidence" value="ECO:0007669"/>
    <property type="project" value="UniProtKB-SubCell"/>
</dbReference>
<feature type="compositionally biased region" description="Basic and acidic residues" evidence="6">
    <location>
        <begin position="159"/>
        <end position="176"/>
    </location>
</feature>
<keyword evidence="5" id="KW-0539">Nucleus</keyword>
<feature type="compositionally biased region" description="Basic and acidic residues" evidence="6">
    <location>
        <begin position="315"/>
        <end position="330"/>
    </location>
</feature>
<dbReference type="GO" id="GO:0008270">
    <property type="term" value="F:zinc ion binding"/>
    <property type="evidence" value="ECO:0007669"/>
    <property type="project" value="UniProtKB-KW"/>
</dbReference>
<proteinExistence type="predicted"/>
<dbReference type="Proteomes" id="UP000242254">
    <property type="component" value="Unassembled WGS sequence"/>
</dbReference>
<evidence type="ECO:0000256" key="6">
    <source>
        <dbReference type="SAM" id="MobiDB-lite"/>
    </source>
</evidence>
<feature type="compositionally biased region" description="Basic and acidic residues" evidence="6">
    <location>
        <begin position="195"/>
        <end position="211"/>
    </location>
</feature>
<evidence type="ECO:0000256" key="1">
    <source>
        <dbReference type="ARBA" id="ARBA00004123"/>
    </source>
</evidence>
<feature type="compositionally biased region" description="Acidic residues" evidence="6">
    <location>
        <begin position="268"/>
        <end position="278"/>
    </location>
</feature>
<feature type="region of interest" description="Disordered" evidence="6">
    <location>
        <begin position="294"/>
        <end position="330"/>
    </location>
</feature>
<accession>A0A2G4SIY2</accession>
<dbReference type="InterPro" id="IPR036957">
    <property type="entry name" value="Znf_PARP_sf"/>
</dbReference>
<gene>
    <name evidence="8" type="ORF">RHIMIDRAFT_267540</name>
</gene>
<comment type="subcellular location">
    <subcellularLocation>
        <location evidence="1">Nucleus</location>
    </subcellularLocation>
</comment>
<dbReference type="STRING" id="1340429.A0A2G4SIY2"/>
<feature type="compositionally biased region" description="Basic and acidic residues" evidence="6">
    <location>
        <begin position="89"/>
        <end position="105"/>
    </location>
</feature>
<feature type="domain" description="PARP-type" evidence="7">
    <location>
        <begin position="3"/>
        <end position="94"/>
    </location>
</feature>
<name>A0A2G4SIY2_RHIZD</name>
<dbReference type="PROSITE" id="PS50064">
    <property type="entry name" value="ZF_PARP_2"/>
    <property type="match status" value="1"/>
</dbReference>
<dbReference type="RefSeq" id="XP_023462433.1">
    <property type="nucleotide sequence ID" value="XM_023612005.1"/>
</dbReference>
<evidence type="ECO:0000256" key="4">
    <source>
        <dbReference type="ARBA" id="ARBA00022833"/>
    </source>
</evidence>
<dbReference type="GeneID" id="35442994"/>
<dbReference type="EMBL" id="KZ303862">
    <property type="protein sequence ID" value="PHZ08725.1"/>
    <property type="molecule type" value="Genomic_DNA"/>
</dbReference>
<dbReference type="SMART" id="SM01336">
    <property type="entry name" value="zf-PARP"/>
    <property type="match status" value="1"/>
</dbReference>
<feature type="compositionally biased region" description="Basic and acidic residues" evidence="6">
    <location>
        <begin position="255"/>
        <end position="267"/>
    </location>
</feature>
<organism evidence="8 9">
    <name type="scientific">Rhizopus microsporus ATCC 52813</name>
    <dbReference type="NCBI Taxonomy" id="1340429"/>
    <lineage>
        <taxon>Eukaryota</taxon>
        <taxon>Fungi</taxon>
        <taxon>Fungi incertae sedis</taxon>
        <taxon>Mucoromycota</taxon>
        <taxon>Mucoromycotina</taxon>
        <taxon>Mucoromycetes</taxon>
        <taxon>Mucorales</taxon>
        <taxon>Mucorineae</taxon>
        <taxon>Rhizopodaceae</taxon>
        <taxon>Rhizopus</taxon>
    </lineage>
</organism>
<keyword evidence="2" id="KW-0479">Metal-binding</keyword>
<reference evidence="8 9" key="1">
    <citation type="journal article" date="2016" name="Proc. Natl. Acad. Sci. U.S.A.">
        <title>Lipid metabolic changes in an early divergent fungus govern the establishment of a mutualistic symbiosis with endobacteria.</title>
        <authorList>
            <person name="Lastovetsky O.A."/>
            <person name="Gaspar M.L."/>
            <person name="Mondo S.J."/>
            <person name="LaButti K.M."/>
            <person name="Sandor L."/>
            <person name="Grigoriev I.V."/>
            <person name="Henry S.A."/>
            <person name="Pawlowska T.E."/>
        </authorList>
    </citation>
    <scope>NUCLEOTIDE SEQUENCE [LARGE SCALE GENOMIC DNA]</scope>
    <source>
        <strain evidence="8 9">ATCC 52813</strain>
    </source>
</reference>
<evidence type="ECO:0000313" key="8">
    <source>
        <dbReference type="EMBL" id="PHZ08725.1"/>
    </source>
</evidence>
<feature type="compositionally biased region" description="Basic and acidic residues" evidence="6">
    <location>
        <begin position="114"/>
        <end position="123"/>
    </location>
</feature>
<evidence type="ECO:0000313" key="9">
    <source>
        <dbReference type="Proteomes" id="UP000242254"/>
    </source>
</evidence>
<feature type="compositionally biased region" description="Basic residues" evidence="6">
    <location>
        <begin position="212"/>
        <end position="225"/>
    </location>
</feature>
<dbReference type="AlphaFoldDB" id="A0A2G4SIY2"/>
<dbReference type="Gene3D" id="3.30.1740.10">
    <property type="entry name" value="Zinc finger, PARP-type"/>
    <property type="match status" value="1"/>
</dbReference>
<evidence type="ECO:0000256" key="5">
    <source>
        <dbReference type="ARBA" id="ARBA00023242"/>
    </source>
</evidence>
<keyword evidence="3" id="KW-0863">Zinc-finger</keyword>
<feature type="region of interest" description="Disordered" evidence="6">
    <location>
        <begin position="89"/>
        <end position="281"/>
    </location>
</feature>
<keyword evidence="9" id="KW-1185">Reference proteome</keyword>
<evidence type="ECO:0000256" key="2">
    <source>
        <dbReference type="ARBA" id="ARBA00022723"/>
    </source>
</evidence>
<sequence>MGYIIEYAKSDRSHCRGPITICPSPDRRIEKGELRLGVEVERFQGITWRHWTCCTSEVISNMKNALSSPEAMGGWNELREDDKERIRRAWEEGDIPNIEKPEPAHSKRPRGRKLKQENQNEEYRELDENDVSEEGTEHEVDDEDADQDENTDQPEYTDDEAHHDENYHKENRKHQDPGPSQSNRKRKIADQPVSEEEKDRKIRKVRSEAGRKGGRASRGKKKSRAGRNVGGGSRSKTGSEIRNDLPKNMTSQGLEESRLTDEDHVNETVDEQNYEEDVDPRYVLERLVKSIGTELQLFSPSELPPPKNAGKKRKAKEEGDVKMKKSRATE</sequence>
<evidence type="ECO:0000259" key="7">
    <source>
        <dbReference type="PROSITE" id="PS50064"/>
    </source>
</evidence>
<keyword evidence="4" id="KW-0862">Zinc</keyword>
<dbReference type="InterPro" id="IPR001510">
    <property type="entry name" value="Znf_PARP"/>
</dbReference>
<protein>
    <submittedName>
        <fullName evidence="8">Zf-PARP-domain-containing protein</fullName>
    </submittedName>
</protein>